<evidence type="ECO:0000313" key="3">
    <source>
        <dbReference type="Proteomes" id="UP000539313"/>
    </source>
</evidence>
<keyword evidence="3" id="KW-1185">Reference proteome</keyword>
<keyword evidence="2" id="KW-0808">Transferase</keyword>
<organism evidence="2 3">
    <name type="scientific">Thermomonospora cellulosilytica</name>
    <dbReference type="NCBI Taxonomy" id="1411118"/>
    <lineage>
        <taxon>Bacteria</taxon>
        <taxon>Bacillati</taxon>
        <taxon>Actinomycetota</taxon>
        <taxon>Actinomycetes</taxon>
        <taxon>Streptosporangiales</taxon>
        <taxon>Thermomonosporaceae</taxon>
        <taxon>Thermomonospora</taxon>
    </lineage>
</organism>
<reference evidence="2 3" key="1">
    <citation type="submission" date="2020-08" db="EMBL/GenBank/DDBJ databases">
        <title>Sequencing the genomes of 1000 actinobacteria strains.</title>
        <authorList>
            <person name="Klenk H.-P."/>
        </authorList>
    </citation>
    <scope>NUCLEOTIDE SEQUENCE [LARGE SCALE GENOMIC DNA]</scope>
    <source>
        <strain evidence="2 3">DSM 45823</strain>
    </source>
</reference>
<gene>
    <name evidence="2" type="ORF">HNR21_001955</name>
</gene>
<evidence type="ECO:0000259" key="1">
    <source>
        <dbReference type="PROSITE" id="PS51186"/>
    </source>
</evidence>
<dbReference type="CDD" id="cd04301">
    <property type="entry name" value="NAT_SF"/>
    <property type="match status" value="1"/>
</dbReference>
<dbReference type="AlphaFoldDB" id="A0A7W3R7C0"/>
<accession>A0A7W3R7C0</accession>
<dbReference type="InterPro" id="IPR016181">
    <property type="entry name" value="Acyl_CoA_acyltransferase"/>
</dbReference>
<dbReference type="Proteomes" id="UP000539313">
    <property type="component" value="Unassembled WGS sequence"/>
</dbReference>
<dbReference type="RefSeq" id="WP_182704946.1">
    <property type="nucleotide sequence ID" value="NZ_JACJII010000001.1"/>
</dbReference>
<dbReference type="SUPFAM" id="SSF55729">
    <property type="entry name" value="Acyl-CoA N-acyltransferases (Nat)"/>
    <property type="match status" value="1"/>
</dbReference>
<comment type="caution">
    <text evidence="2">The sequence shown here is derived from an EMBL/GenBank/DDBJ whole genome shotgun (WGS) entry which is preliminary data.</text>
</comment>
<protein>
    <submittedName>
        <fullName evidence="2">GNAT superfamily N-acetyltransferase</fullName>
    </submittedName>
</protein>
<name>A0A7W3R7C0_9ACTN</name>
<feature type="domain" description="N-acetyltransferase" evidence="1">
    <location>
        <begin position="8"/>
        <end position="182"/>
    </location>
</feature>
<sequence length="189" mass="20879">MAGTARDVVLTHYTSQAARSLLDALCVVYADAYGVDPSERKTDAFRERAGKGMEREGFELVTAEADGDLVGFAFGYPLPAGNTYWWEGLRPEPPEGFTVETGTRTFVLAEIEVRRAWQGRGVGRRLHDELLSGRSEERATLATNPKAADTHAVYEAWGWQMVGQVPGTSGDYFDAYDLFVLPLASERPR</sequence>
<dbReference type="EMBL" id="JACJII010000001">
    <property type="protein sequence ID" value="MBA9003073.1"/>
    <property type="molecule type" value="Genomic_DNA"/>
</dbReference>
<proteinExistence type="predicted"/>
<dbReference type="Gene3D" id="3.40.630.30">
    <property type="match status" value="1"/>
</dbReference>
<dbReference type="PROSITE" id="PS51186">
    <property type="entry name" value="GNAT"/>
    <property type="match status" value="1"/>
</dbReference>
<dbReference type="Pfam" id="PF00583">
    <property type="entry name" value="Acetyltransf_1"/>
    <property type="match status" value="1"/>
</dbReference>
<dbReference type="InterPro" id="IPR000182">
    <property type="entry name" value="GNAT_dom"/>
</dbReference>
<evidence type="ECO:0000313" key="2">
    <source>
        <dbReference type="EMBL" id="MBA9003073.1"/>
    </source>
</evidence>
<dbReference type="GO" id="GO:0016747">
    <property type="term" value="F:acyltransferase activity, transferring groups other than amino-acyl groups"/>
    <property type="evidence" value="ECO:0007669"/>
    <property type="project" value="InterPro"/>
</dbReference>